<evidence type="ECO:0000256" key="3">
    <source>
        <dbReference type="ARBA" id="ARBA00023054"/>
    </source>
</evidence>
<dbReference type="InterPro" id="IPR024095">
    <property type="entry name" value="Vesicle_P115"/>
</dbReference>
<dbReference type="InterPro" id="IPR011989">
    <property type="entry name" value="ARM-like"/>
</dbReference>
<keyword evidence="7" id="KW-0489">Methyltransferase</keyword>
<organism evidence="7 8">
    <name type="scientific">Marasmius tenuissimus</name>
    <dbReference type="NCBI Taxonomy" id="585030"/>
    <lineage>
        <taxon>Eukaryota</taxon>
        <taxon>Fungi</taxon>
        <taxon>Dikarya</taxon>
        <taxon>Basidiomycota</taxon>
        <taxon>Agaricomycotina</taxon>
        <taxon>Agaricomycetes</taxon>
        <taxon>Agaricomycetidae</taxon>
        <taxon>Agaricales</taxon>
        <taxon>Marasmiineae</taxon>
        <taxon>Marasmiaceae</taxon>
        <taxon>Marasmius</taxon>
    </lineage>
</organism>
<feature type="region of interest" description="Disordered" evidence="4">
    <location>
        <begin position="416"/>
        <end position="445"/>
    </location>
</feature>
<feature type="compositionally biased region" description="Basic and acidic residues" evidence="4">
    <location>
        <begin position="715"/>
        <end position="725"/>
    </location>
</feature>
<sequence>MEFLNQTYVALRGPTGAPQTAAETVGKLSDRLSPATLLADRRAAVLSLKGLARDHKHDVGERALPGLLQVLYNDAEVDSDIGKAALETLNILCDVEEDKDLGMKYTDAILENEQALHALVALLADNNFYTRFATLQLLSALLHNRRQRVQAYFLTAAAGPRSIIAVLEDKREIIRNEAIAVVQSLISQSADIQKVLAFEGAFEKLFNIIAQEGGVDGGQVAQEALLCLDSFLRFNSSNQSRAISVKLDFRRHFYPSCYFPSNLPIQEPAPQEFALQFWDDQKLANASAIVGIIGLLVGSKSQGAPEQPVFSSKLKALNSLPSTINFPLSEFILTPYMPVPETNGEEWDRLEAATALDALVELALHGEYNGLNADKRTIVGLNLRSAAVTVFESSHTEQKQNFIHREEIKQAIAHSMMPQDDADASASAQATPQADEPDDDDEPPQTLCQIITENLSLSFLARSRANNSDRESREWDRLIVAYTCLLSQWLWEEPGAVRDFLEAGGLGILVEPANNASEDALIVPGLCLFLLGICYEFNREPGEITRHTIYPILNRLGVDTSIGRLSRLRDDDRFKAVSPDVCVLPFNATSQPQKLEEREGEIWFDWAFVDFWKSIIVDTIQRGLTTEPDQLASSSGGQTAELTMLVSSLREVIRTQAQEIETLKAQLKQSSSGADQISTLQKDIAKLTTQLQESEEKRKETEREHEDLLVLVDEVSSKRAQDKVRMQKAGLEVSDDEGEDDEDEDE</sequence>
<dbReference type="InterPro" id="IPR006953">
    <property type="entry name" value="Vesicle_Uso1_P115_head"/>
</dbReference>
<keyword evidence="8" id="KW-1185">Reference proteome</keyword>
<feature type="compositionally biased region" description="Basic and acidic residues" evidence="4">
    <location>
        <begin position="694"/>
        <end position="708"/>
    </location>
</feature>
<dbReference type="EMBL" id="JBBXMP010000046">
    <property type="protein sequence ID" value="KAL0065563.1"/>
    <property type="molecule type" value="Genomic_DNA"/>
</dbReference>
<evidence type="ECO:0000256" key="4">
    <source>
        <dbReference type="SAM" id="MobiDB-lite"/>
    </source>
</evidence>
<keyword evidence="2" id="KW-0333">Golgi apparatus</keyword>
<dbReference type="Proteomes" id="UP001437256">
    <property type="component" value="Unassembled WGS sequence"/>
</dbReference>
<feature type="compositionally biased region" description="Acidic residues" evidence="4">
    <location>
        <begin position="733"/>
        <end position="746"/>
    </location>
</feature>
<accession>A0ABR2ZW30</accession>
<feature type="domain" description="Vesicle tethering protein Uso1/P115-like head" evidence="5">
    <location>
        <begin position="421"/>
        <end position="615"/>
    </location>
</feature>
<protein>
    <submittedName>
        <fullName evidence="7">Vesicle-mediated ER to Golgi transport protein</fullName>
        <ecNumber evidence="7">2.1.1.319</ecNumber>
    </submittedName>
</protein>
<keyword evidence="3" id="KW-0175">Coiled coil</keyword>
<name>A0ABR2ZW30_9AGAR</name>
<feature type="domain" description="Uso1/p115-like vesicle tethering protein C-terminal" evidence="6">
    <location>
        <begin position="647"/>
        <end position="746"/>
    </location>
</feature>
<dbReference type="Pfam" id="PF04871">
    <property type="entry name" value="Uso1_p115_C"/>
    <property type="match status" value="1"/>
</dbReference>
<evidence type="ECO:0000313" key="7">
    <source>
        <dbReference type="EMBL" id="KAL0065563.1"/>
    </source>
</evidence>
<keyword evidence="7" id="KW-0808">Transferase</keyword>
<gene>
    <name evidence="7" type="primary">USO1</name>
    <name evidence="7" type="ORF">AAF712_007474</name>
</gene>
<dbReference type="InterPro" id="IPR006955">
    <property type="entry name" value="Uso1_p115_C"/>
</dbReference>
<dbReference type="Pfam" id="PF04869">
    <property type="entry name" value="Uso1_p115_head"/>
    <property type="match status" value="1"/>
</dbReference>
<reference evidence="7 8" key="1">
    <citation type="submission" date="2024-05" db="EMBL/GenBank/DDBJ databases">
        <title>A draft genome resource for the thread blight pathogen Marasmius tenuissimus strain MS-2.</title>
        <authorList>
            <person name="Yulfo-Soto G.E."/>
            <person name="Baruah I.K."/>
            <person name="Amoako-Attah I."/>
            <person name="Bukari Y."/>
            <person name="Meinhardt L.W."/>
            <person name="Bailey B.A."/>
            <person name="Cohen S.P."/>
        </authorList>
    </citation>
    <scope>NUCLEOTIDE SEQUENCE [LARGE SCALE GENOMIC DNA]</scope>
    <source>
        <strain evidence="7 8">MS-2</strain>
    </source>
</reference>
<dbReference type="InterPro" id="IPR016024">
    <property type="entry name" value="ARM-type_fold"/>
</dbReference>
<evidence type="ECO:0000256" key="1">
    <source>
        <dbReference type="ARBA" id="ARBA00004555"/>
    </source>
</evidence>
<comment type="caution">
    <text evidence="7">The sequence shown here is derived from an EMBL/GenBank/DDBJ whole genome shotgun (WGS) entry which is preliminary data.</text>
</comment>
<dbReference type="PANTHER" id="PTHR10013:SF0">
    <property type="entry name" value="GENERAL VESICULAR TRANSPORT FACTOR P115"/>
    <property type="match status" value="1"/>
</dbReference>
<evidence type="ECO:0000313" key="8">
    <source>
        <dbReference type="Proteomes" id="UP001437256"/>
    </source>
</evidence>
<dbReference type="PANTHER" id="PTHR10013">
    <property type="entry name" value="GENERAL VESICULAR TRANSPORT FACTOR P115"/>
    <property type="match status" value="1"/>
</dbReference>
<feature type="region of interest" description="Disordered" evidence="4">
    <location>
        <begin position="692"/>
        <end position="746"/>
    </location>
</feature>
<evidence type="ECO:0000256" key="2">
    <source>
        <dbReference type="ARBA" id="ARBA00023034"/>
    </source>
</evidence>
<feature type="compositionally biased region" description="Low complexity" evidence="4">
    <location>
        <begin position="424"/>
        <end position="434"/>
    </location>
</feature>
<comment type="subcellular location">
    <subcellularLocation>
        <location evidence="1">Golgi apparatus</location>
    </subcellularLocation>
</comment>
<dbReference type="SUPFAM" id="SSF48371">
    <property type="entry name" value="ARM repeat"/>
    <property type="match status" value="2"/>
</dbReference>
<dbReference type="GO" id="GO:0035242">
    <property type="term" value="F:protein-arginine omega-N asymmetric methyltransferase activity"/>
    <property type="evidence" value="ECO:0007669"/>
    <property type="project" value="UniProtKB-EC"/>
</dbReference>
<evidence type="ECO:0000259" key="5">
    <source>
        <dbReference type="Pfam" id="PF04869"/>
    </source>
</evidence>
<evidence type="ECO:0000259" key="6">
    <source>
        <dbReference type="Pfam" id="PF04871"/>
    </source>
</evidence>
<dbReference type="Gene3D" id="1.25.10.10">
    <property type="entry name" value="Leucine-rich Repeat Variant"/>
    <property type="match status" value="2"/>
</dbReference>
<proteinExistence type="predicted"/>
<dbReference type="GO" id="GO:0032259">
    <property type="term" value="P:methylation"/>
    <property type="evidence" value="ECO:0007669"/>
    <property type="project" value="UniProtKB-KW"/>
</dbReference>
<dbReference type="EC" id="2.1.1.319" evidence="7"/>